<gene>
    <name evidence="4" type="ORF">RJ641_032307</name>
</gene>
<reference evidence="4 5" key="1">
    <citation type="submission" date="2023-12" db="EMBL/GenBank/DDBJ databases">
        <title>A high-quality genome assembly for Dillenia turbinata (Dilleniales).</title>
        <authorList>
            <person name="Chanderbali A."/>
        </authorList>
    </citation>
    <scope>NUCLEOTIDE SEQUENCE [LARGE SCALE GENOMIC DNA]</scope>
    <source>
        <strain evidence="4">LSX21</strain>
        <tissue evidence="4">Leaf</tissue>
    </source>
</reference>
<dbReference type="GO" id="GO:0097367">
    <property type="term" value="F:carbohydrate derivative binding"/>
    <property type="evidence" value="ECO:0007669"/>
    <property type="project" value="InterPro"/>
</dbReference>
<dbReference type="AlphaFoldDB" id="A0AAN8VRN1"/>
<keyword evidence="5" id="KW-1185">Reference proteome</keyword>
<evidence type="ECO:0000313" key="4">
    <source>
        <dbReference type="EMBL" id="KAK6938799.1"/>
    </source>
</evidence>
<dbReference type="PROSITE" id="PS51463">
    <property type="entry name" value="P_GLUCOSE_ISOMERASE_3"/>
    <property type="match status" value="1"/>
</dbReference>
<keyword evidence="3 4" id="KW-0413">Isomerase</keyword>
<dbReference type="PANTHER" id="PTHR11469:SF1">
    <property type="entry name" value="GLUCOSE-6-PHOSPHATE ISOMERASE"/>
    <property type="match status" value="1"/>
</dbReference>
<dbReference type="GO" id="GO:0005829">
    <property type="term" value="C:cytosol"/>
    <property type="evidence" value="ECO:0007669"/>
    <property type="project" value="TreeGrafter"/>
</dbReference>
<comment type="caution">
    <text evidence="4">The sequence shown here is derived from an EMBL/GenBank/DDBJ whole genome shotgun (WGS) entry which is preliminary data.</text>
</comment>
<dbReference type="GO" id="GO:0006094">
    <property type="term" value="P:gluconeogenesis"/>
    <property type="evidence" value="ECO:0007669"/>
    <property type="project" value="UniProtKB-KW"/>
</dbReference>
<dbReference type="EMBL" id="JBAMMX010000006">
    <property type="protein sequence ID" value="KAK6938799.1"/>
    <property type="molecule type" value="Genomic_DNA"/>
</dbReference>
<dbReference type="InterPro" id="IPR001672">
    <property type="entry name" value="G6P_Isomerase"/>
</dbReference>
<evidence type="ECO:0000313" key="5">
    <source>
        <dbReference type="Proteomes" id="UP001370490"/>
    </source>
</evidence>
<dbReference type="GO" id="GO:0048029">
    <property type="term" value="F:monosaccharide binding"/>
    <property type="evidence" value="ECO:0007669"/>
    <property type="project" value="TreeGrafter"/>
</dbReference>
<dbReference type="Pfam" id="PF00342">
    <property type="entry name" value="PGI"/>
    <property type="match status" value="1"/>
</dbReference>
<dbReference type="SUPFAM" id="SSF53697">
    <property type="entry name" value="SIS domain"/>
    <property type="match status" value="1"/>
</dbReference>
<feature type="non-terminal residue" evidence="4">
    <location>
        <position position="185"/>
    </location>
</feature>
<name>A0AAN8VRN1_9MAGN</name>
<evidence type="ECO:0000256" key="3">
    <source>
        <dbReference type="ARBA" id="ARBA00023235"/>
    </source>
</evidence>
<protein>
    <submittedName>
        <fullName evidence="4">Phosphoglucose isomerase (PGI)</fullName>
    </submittedName>
</protein>
<accession>A0AAN8VRN1</accession>
<organism evidence="4 5">
    <name type="scientific">Dillenia turbinata</name>
    <dbReference type="NCBI Taxonomy" id="194707"/>
    <lineage>
        <taxon>Eukaryota</taxon>
        <taxon>Viridiplantae</taxon>
        <taxon>Streptophyta</taxon>
        <taxon>Embryophyta</taxon>
        <taxon>Tracheophyta</taxon>
        <taxon>Spermatophyta</taxon>
        <taxon>Magnoliopsida</taxon>
        <taxon>eudicotyledons</taxon>
        <taxon>Gunneridae</taxon>
        <taxon>Pentapetalae</taxon>
        <taxon>Dilleniales</taxon>
        <taxon>Dilleniaceae</taxon>
        <taxon>Dillenia</taxon>
    </lineage>
</organism>
<proteinExistence type="predicted"/>
<dbReference type="Proteomes" id="UP001370490">
    <property type="component" value="Unassembled WGS sequence"/>
</dbReference>
<dbReference type="GO" id="GO:0051156">
    <property type="term" value="P:glucose 6-phosphate metabolic process"/>
    <property type="evidence" value="ECO:0007669"/>
    <property type="project" value="TreeGrafter"/>
</dbReference>
<dbReference type="GO" id="GO:0004347">
    <property type="term" value="F:glucose-6-phosphate isomerase activity"/>
    <property type="evidence" value="ECO:0007669"/>
    <property type="project" value="InterPro"/>
</dbReference>
<evidence type="ECO:0000256" key="2">
    <source>
        <dbReference type="ARBA" id="ARBA00023152"/>
    </source>
</evidence>
<dbReference type="Gene3D" id="3.40.50.10490">
    <property type="entry name" value="Glucose-6-phosphate isomerase like protein, domain 1"/>
    <property type="match status" value="2"/>
</dbReference>
<dbReference type="PANTHER" id="PTHR11469">
    <property type="entry name" value="GLUCOSE-6-PHOSPHATE ISOMERASE"/>
    <property type="match status" value="1"/>
</dbReference>
<sequence>MVSSALIWETEAWNDLKAHVEEIKKTHLRDLMSDPDRRRSMMVEFDGMLLDYSHQLATVETFEKLFKLAEEAHLKEKVNSMFSGEPLRAPRDAVIQCDGKNVVPEVWNVLDKIHDFSEKVHSGSSVGATGKTLTDVVSIGFGGSYLGPLLVHTAFQTARILSHDFSFQAILPYSQALEKFASHIQ</sequence>
<dbReference type="GO" id="GO:0006096">
    <property type="term" value="P:glycolytic process"/>
    <property type="evidence" value="ECO:0007669"/>
    <property type="project" value="UniProtKB-KW"/>
</dbReference>
<dbReference type="FunFam" id="3.40.50.10490:FF:000048">
    <property type="entry name" value="Glucose-6-phosphate isomerase"/>
    <property type="match status" value="1"/>
</dbReference>
<dbReference type="InterPro" id="IPR046348">
    <property type="entry name" value="SIS_dom_sf"/>
</dbReference>
<keyword evidence="2" id="KW-0324">Glycolysis</keyword>
<evidence type="ECO:0000256" key="1">
    <source>
        <dbReference type="ARBA" id="ARBA00022432"/>
    </source>
</evidence>
<keyword evidence="1" id="KW-0312">Gluconeogenesis</keyword>